<evidence type="ECO:0000313" key="2">
    <source>
        <dbReference type="Proteomes" id="UP000244867"/>
    </source>
</evidence>
<dbReference type="Pfam" id="PF10604">
    <property type="entry name" value="Polyketide_cyc2"/>
    <property type="match status" value="1"/>
</dbReference>
<dbReference type="SUPFAM" id="SSF55961">
    <property type="entry name" value="Bet v1-like"/>
    <property type="match status" value="1"/>
</dbReference>
<proteinExistence type="predicted"/>
<dbReference type="InterPro" id="IPR019587">
    <property type="entry name" value="Polyketide_cyclase/dehydratase"/>
</dbReference>
<name>A0A2R7YXX3_9ACTN</name>
<dbReference type="OrthoDB" id="3371087at2"/>
<reference evidence="1 2" key="1">
    <citation type="submission" date="2018-03" db="EMBL/GenBank/DDBJ databases">
        <authorList>
            <person name="Keele B.F."/>
        </authorList>
    </citation>
    <scope>NUCLEOTIDE SEQUENCE [LARGE SCALE GENOMIC DNA]</scope>
    <source>
        <strain evidence="1 2">IB-3</strain>
    </source>
</reference>
<dbReference type="Gene3D" id="3.30.530.20">
    <property type="match status" value="1"/>
</dbReference>
<dbReference type="EMBL" id="PYXZ01000003">
    <property type="protein sequence ID" value="PUA81245.1"/>
    <property type="molecule type" value="Genomic_DNA"/>
</dbReference>
<dbReference type="Proteomes" id="UP000244867">
    <property type="component" value="Unassembled WGS sequence"/>
</dbReference>
<gene>
    <name evidence="1" type="ORF">C7S10_09435</name>
</gene>
<keyword evidence="2" id="KW-1185">Reference proteome</keyword>
<sequence length="192" mass="20951">MSRRVRSASAWNMASARSSCWSAVSVTGQTYNHMVVGCQGVASVDRMRPTVSRTFTTTTPPEAVFDYLADFTNAEEWDPGTVSCERVSGDGGVGTTYRNVSTFLGRESEITYTAVELERPTRIHLTGHNEQFDGHDVLGVRAHGTGSEVTYTAEFSFSGTARFAAPVVAAYLPFLARKTVDELKARLDRLPA</sequence>
<evidence type="ECO:0000313" key="1">
    <source>
        <dbReference type="EMBL" id="PUA81245.1"/>
    </source>
</evidence>
<organism evidence="1 2">
    <name type="scientific">Nocardioides currus</name>
    <dbReference type="NCBI Taxonomy" id="2133958"/>
    <lineage>
        <taxon>Bacteria</taxon>
        <taxon>Bacillati</taxon>
        <taxon>Actinomycetota</taxon>
        <taxon>Actinomycetes</taxon>
        <taxon>Propionibacteriales</taxon>
        <taxon>Nocardioidaceae</taxon>
        <taxon>Nocardioides</taxon>
    </lineage>
</organism>
<dbReference type="InterPro" id="IPR023393">
    <property type="entry name" value="START-like_dom_sf"/>
</dbReference>
<accession>A0A2R7YXX3</accession>
<comment type="caution">
    <text evidence="1">The sequence shown here is derived from an EMBL/GenBank/DDBJ whole genome shotgun (WGS) entry which is preliminary data.</text>
</comment>
<protein>
    <submittedName>
        <fullName evidence="1">Polyketide cyclase</fullName>
    </submittedName>
</protein>
<dbReference type="AlphaFoldDB" id="A0A2R7YXX3"/>